<accession>A0ABX6H3V9</accession>
<keyword evidence="1" id="KW-0732">Signal</keyword>
<reference evidence="3" key="1">
    <citation type="submission" date="2019-12" db="EMBL/GenBank/DDBJ databases">
        <title>Complete and draft genome sequences of new strains and members of some known species of the genus Rathayibacter isolated from plants.</title>
        <authorList>
            <person name="Tarlachkov S.V."/>
            <person name="Starodumova I.P."/>
            <person name="Dorofeeva L.V."/>
            <person name="Prisyazhnaya N.V."/>
            <person name="Leyn S."/>
            <person name="Zlamal J."/>
            <person name="Elan M."/>
            <person name="Osterman A.L."/>
            <person name="Nadler S."/>
            <person name="Subbotin S.A."/>
            <person name="Evtushenko L.I."/>
        </authorList>
    </citation>
    <scope>NUCLEOTIDE SEQUENCE [LARGE SCALE GENOMIC DNA]</scope>
    <source>
        <strain evidence="3">VKM Ac-2802</strain>
    </source>
</reference>
<gene>
    <name evidence="2" type="ORF">GSU69_17790</name>
</gene>
<dbReference type="Proteomes" id="UP000464597">
    <property type="component" value="Chromosome"/>
</dbReference>
<evidence type="ECO:0000256" key="1">
    <source>
        <dbReference type="SAM" id="SignalP"/>
    </source>
</evidence>
<dbReference type="EMBL" id="CP047180">
    <property type="protein sequence ID" value="QHC64347.1"/>
    <property type="molecule type" value="Genomic_DNA"/>
</dbReference>
<evidence type="ECO:0000313" key="2">
    <source>
        <dbReference type="EMBL" id="QHC64347.1"/>
    </source>
</evidence>
<proteinExistence type="predicted"/>
<sequence length="225" mass="22826">MTHTTAARAGVARAGFALAGALLLALTGCTAAAEPEPTAEALPQHTDDELATIFDDIQFVPAEFTSTEEMLGSVYPGLTATDATCLAPFGVGWDADDTLTDAGLAYGTSADRSMTSVVASTGDADTASALVASAEDALERCADGSELFALQGTPVQTTVEQTEPTITGTDEAVGWTVTGDVGGAPFTLVGITTRVGGDVVALVGWDPSTNTSYVPQATQLFVDAL</sequence>
<feature type="chain" id="PRO_5045619299" description="PknH-like extracellular domain-containing protein" evidence="1">
    <location>
        <begin position="33"/>
        <end position="225"/>
    </location>
</feature>
<evidence type="ECO:0000313" key="3">
    <source>
        <dbReference type="Proteomes" id="UP000464597"/>
    </source>
</evidence>
<dbReference type="RefSeq" id="WP_159423739.1">
    <property type="nucleotide sequence ID" value="NZ_CP047180.1"/>
</dbReference>
<protein>
    <recommendedName>
        <fullName evidence="4">PknH-like extracellular domain-containing protein</fullName>
    </recommendedName>
</protein>
<evidence type="ECO:0008006" key="4">
    <source>
        <dbReference type="Google" id="ProtNLM"/>
    </source>
</evidence>
<keyword evidence="3" id="KW-1185">Reference proteome</keyword>
<feature type="signal peptide" evidence="1">
    <location>
        <begin position="1"/>
        <end position="32"/>
    </location>
</feature>
<organism evidence="2 3">
    <name type="scientific">Rathayibacter festucae</name>
    <dbReference type="NCBI Taxonomy" id="110937"/>
    <lineage>
        <taxon>Bacteria</taxon>
        <taxon>Bacillati</taxon>
        <taxon>Actinomycetota</taxon>
        <taxon>Actinomycetes</taxon>
        <taxon>Micrococcales</taxon>
        <taxon>Microbacteriaceae</taxon>
        <taxon>Rathayibacter</taxon>
    </lineage>
</organism>
<name>A0ABX6H3V9_9MICO</name>